<dbReference type="RefSeq" id="WP_130020021.1">
    <property type="nucleotide sequence ID" value="NZ_SEWF01000006.1"/>
</dbReference>
<dbReference type="InterPro" id="IPR027268">
    <property type="entry name" value="Peptidase_M4/M1_CTD_sf"/>
</dbReference>
<feature type="signal peptide" evidence="1">
    <location>
        <begin position="1"/>
        <end position="21"/>
    </location>
</feature>
<name>A0A4Q5M487_9BACT</name>
<keyword evidence="5" id="KW-1185">Reference proteome</keyword>
<evidence type="ECO:0000259" key="3">
    <source>
        <dbReference type="Pfam" id="PF17899"/>
    </source>
</evidence>
<dbReference type="PROSITE" id="PS51257">
    <property type="entry name" value="PROKAR_LIPOPROTEIN"/>
    <property type="match status" value="1"/>
</dbReference>
<evidence type="ECO:0000259" key="2">
    <source>
        <dbReference type="Pfam" id="PF05299"/>
    </source>
</evidence>
<sequence length="625" mass="70365">MKKIAYMLLTMAVMTACTRKASVSTSSTQKDNLYQFSVDLTKVENDKLEVTLIAPKISTEEITYFLPKIVPGTYANYDFGRYVSDFKAYNAKGELLSVDKADVNSWTIKNAQSLNKITYKVDDTWDSPEIKGEKIFEPAGSDIDVNKKYAVNTFCFFGYFDGMKKVPYQVSFTKPSGFYGATSMNFASTSATKDVFQADNYMDLSDAPILYTQPDTTVLKIGGADILVSVFSPNKEANSKEIAANINSLLNAQKEYLGGKLPIQKYAFLIVLSDNPNLMSYGALEHSYSSFYYLPEATSKELSQTVKDVASHEFFHILTPLSIHSEEIGDFDYNKPKMSKHLWLYEGLTEYAAGHMQIKYGLIEMPQYLDMLRQKMTTMKMMNDKLPFTEMSLGVLDKYKNQYMNVYNKGALIGLCLDIKLRQLSGGKYGTQNLMRDLAKTYGKSQSFKDNELFDKITSLTYPEIGDFFAKYVDGPEPLPLSETLQLVGVEYLPEATIKKISLGGISLGFNATTKRIKIGNVSKINEFGKKMGYQLNDEIVSLNGQPFDIQKAQHILDEYNNNTKEGDMVTMEVARKNSEGKEEIIKLSSPAMVVDVTEKNVLKLVDTPTETQLKVRKDWLSTEK</sequence>
<keyword evidence="1" id="KW-0732">Signal</keyword>
<dbReference type="Proteomes" id="UP000293162">
    <property type="component" value="Unassembled WGS sequence"/>
</dbReference>
<feature type="chain" id="PRO_5020219182" evidence="1">
    <location>
        <begin position="22"/>
        <end position="625"/>
    </location>
</feature>
<dbReference type="Gene3D" id="1.10.390.10">
    <property type="entry name" value="Neutral Protease Domain 2"/>
    <property type="match status" value="1"/>
</dbReference>
<dbReference type="AlphaFoldDB" id="A0A4Q5M487"/>
<dbReference type="EMBL" id="SEWF01000006">
    <property type="protein sequence ID" value="RYU96687.1"/>
    <property type="molecule type" value="Genomic_DNA"/>
</dbReference>
<protein>
    <submittedName>
        <fullName evidence="4">Peptidase M61</fullName>
    </submittedName>
</protein>
<dbReference type="InterPro" id="IPR007963">
    <property type="entry name" value="Peptidase_M61_catalytic"/>
</dbReference>
<gene>
    <name evidence="4" type="ORF">EWM59_05930</name>
</gene>
<dbReference type="SUPFAM" id="SSF55486">
    <property type="entry name" value="Metalloproteases ('zincins'), catalytic domain"/>
    <property type="match status" value="1"/>
</dbReference>
<dbReference type="InterPro" id="IPR040756">
    <property type="entry name" value="Peptidase_M61_N"/>
</dbReference>
<evidence type="ECO:0000313" key="5">
    <source>
        <dbReference type="Proteomes" id="UP000293162"/>
    </source>
</evidence>
<comment type="caution">
    <text evidence="4">The sequence shown here is derived from an EMBL/GenBank/DDBJ whole genome shotgun (WGS) entry which is preliminary data.</text>
</comment>
<feature type="domain" description="Peptidase M61 catalytic" evidence="2">
    <location>
        <begin position="308"/>
        <end position="413"/>
    </location>
</feature>
<organism evidence="4 5">
    <name type="scientific">Emticicia agri</name>
    <dbReference type="NCBI Taxonomy" id="2492393"/>
    <lineage>
        <taxon>Bacteria</taxon>
        <taxon>Pseudomonadati</taxon>
        <taxon>Bacteroidota</taxon>
        <taxon>Cytophagia</taxon>
        <taxon>Cytophagales</taxon>
        <taxon>Leadbetterellaceae</taxon>
        <taxon>Emticicia</taxon>
    </lineage>
</organism>
<dbReference type="Pfam" id="PF05299">
    <property type="entry name" value="Peptidase_M61"/>
    <property type="match status" value="1"/>
</dbReference>
<evidence type="ECO:0000256" key="1">
    <source>
        <dbReference type="SAM" id="SignalP"/>
    </source>
</evidence>
<accession>A0A4Q5M487</accession>
<proteinExistence type="predicted"/>
<reference evidence="4 5" key="1">
    <citation type="submission" date="2019-02" db="EMBL/GenBank/DDBJ databases">
        <title>Bacterial novel species Emticicia sp. 17J42-9 isolated from soil.</title>
        <authorList>
            <person name="Jung H.-Y."/>
        </authorList>
    </citation>
    <scope>NUCLEOTIDE SEQUENCE [LARGE SCALE GENOMIC DNA]</scope>
    <source>
        <strain evidence="4 5">17J42-9</strain>
    </source>
</reference>
<feature type="domain" description="Peptidase M61 N-terminal" evidence="3">
    <location>
        <begin position="36"/>
        <end position="211"/>
    </location>
</feature>
<dbReference type="OrthoDB" id="9778516at2"/>
<dbReference type="Pfam" id="PF17899">
    <property type="entry name" value="Peptidase_M61_N"/>
    <property type="match status" value="1"/>
</dbReference>
<dbReference type="Gene3D" id="2.60.40.3650">
    <property type="match status" value="1"/>
</dbReference>
<evidence type="ECO:0000313" key="4">
    <source>
        <dbReference type="EMBL" id="RYU96687.1"/>
    </source>
</evidence>